<evidence type="ECO:0000256" key="6">
    <source>
        <dbReference type="ARBA" id="ARBA00023267"/>
    </source>
</evidence>
<keyword evidence="4 7" id="KW-0547">Nucleotide-binding</keyword>
<dbReference type="InterPro" id="IPR016185">
    <property type="entry name" value="PreATP-grasp_dom_sf"/>
</dbReference>
<keyword evidence="12" id="KW-1185">Reference proteome</keyword>
<dbReference type="Pfam" id="PF02786">
    <property type="entry name" value="CPSase_L_D2"/>
    <property type="match status" value="1"/>
</dbReference>
<dbReference type="PROSITE" id="PS50975">
    <property type="entry name" value="ATP_GRASP"/>
    <property type="match status" value="1"/>
</dbReference>
<dbReference type="Pfam" id="PF00364">
    <property type="entry name" value="Biotin_lipoyl"/>
    <property type="match status" value="1"/>
</dbReference>
<proteinExistence type="predicted"/>
<dbReference type="InterPro" id="IPR011761">
    <property type="entry name" value="ATP-grasp"/>
</dbReference>
<evidence type="ECO:0000313" key="11">
    <source>
        <dbReference type="EMBL" id="UYG15667.1"/>
    </source>
</evidence>
<keyword evidence="3" id="KW-0436">Ligase</keyword>
<dbReference type="InterPro" id="IPR000089">
    <property type="entry name" value="Biotin_lipoyl"/>
</dbReference>
<feature type="domain" description="ATP-grasp" evidence="9">
    <location>
        <begin position="129"/>
        <end position="326"/>
    </location>
</feature>
<dbReference type="InterPro" id="IPR011054">
    <property type="entry name" value="Rudment_hybrid_motif"/>
</dbReference>
<gene>
    <name evidence="11" type="ORF">BRM3_08405</name>
</gene>
<dbReference type="SUPFAM" id="SSF52440">
    <property type="entry name" value="PreATP-grasp domain"/>
    <property type="match status" value="1"/>
</dbReference>
<dbReference type="EMBL" id="CP107020">
    <property type="protein sequence ID" value="UYG15667.1"/>
    <property type="molecule type" value="Genomic_DNA"/>
</dbReference>
<dbReference type="PROSITE" id="PS00188">
    <property type="entry name" value="BIOTIN"/>
    <property type="match status" value="1"/>
</dbReference>
<evidence type="ECO:0000256" key="5">
    <source>
        <dbReference type="ARBA" id="ARBA00022840"/>
    </source>
</evidence>
<dbReference type="Proteomes" id="UP001164305">
    <property type="component" value="Chromosome"/>
</dbReference>
<evidence type="ECO:0000259" key="9">
    <source>
        <dbReference type="PROSITE" id="PS50975"/>
    </source>
</evidence>
<dbReference type="SUPFAM" id="SSF56059">
    <property type="entry name" value="Glutathione synthetase ATP-binding domain-like"/>
    <property type="match status" value="1"/>
</dbReference>
<dbReference type="SMART" id="SM00878">
    <property type="entry name" value="Biotin_carb_C"/>
    <property type="match status" value="1"/>
</dbReference>
<dbReference type="Gene3D" id="3.30.470.20">
    <property type="entry name" value="ATP-grasp fold, B domain"/>
    <property type="match status" value="1"/>
</dbReference>
<organism evidence="11 12">
    <name type="scientific">Brachybacterium huguangmaarense</name>
    <dbReference type="NCBI Taxonomy" id="1652028"/>
    <lineage>
        <taxon>Bacteria</taxon>
        <taxon>Bacillati</taxon>
        <taxon>Actinomycetota</taxon>
        <taxon>Actinomycetes</taxon>
        <taxon>Micrococcales</taxon>
        <taxon>Dermabacteraceae</taxon>
        <taxon>Brachybacterium</taxon>
    </lineage>
</organism>
<dbReference type="PROSITE" id="PS50968">
    <property type="entry name" value="BIOTINYL_LIPOYL"/>
    <property type="match status" value="1"/>
</dbReference>
<dbReference type="InterPro" id="IPR005479">
    <property type="entry name" value="CPAse_ATP-bd"/>
</dbReference>
<dbReference type="Pfam" id="PF00289">
    <property type="entry name" value="Biotin_carb_N"/>
    <property type="match status" value="1"/>
</dbReference>
<name>A0ABY6FXL5_9MICO</name>
<keyword evidence="5 7" id="KW-0067">ATP-binding</keyword>
<dbReference type="InterPro" id="IPR011764">
    <property type="entry name" value="Biotin_carboxylation_dom"/>
</dbReference>
<dbReference type="Gene3D" id="3.40.50.20">
    <property type="match status" value="1"/>
</dbReference>
<dbReference type="PANTHER" id="PTHR18866">
    <property type="entry name" value="CARBOXYLASE:PYRUVATE/ACETYL-COA/PROPIONYL-COA CARBOXYLASE"/>
    <property type="match status" value="1"/>
</dbReference>
<keyword evidence="6" id="KW-0092">Biotin</keyword>
<dbReference type="RefSeq" id="WP_263592881.1">
    <property type="nucleotide sequence ID" value="NZ_CP107020.1"/>
</dbReference>
<accession>A0ABY6FXL5</accession>
<dbReference type="InterPro" id="IPR001882">
    <property type="entry name" value="Biotin_BS"/>
</dbReference>
<evidence type="ECO:0000256" key="4">
    <source>
        <dbReference type="ARBA" id="ARBA00022741"/>
    </source>
</evidence>
<dbReference type="PROSITE" id="PS50979">
    <property type="entry name" value="BC"/>
    <property type="match status" value="1"/>
</dbReference>
<evidence type="ECO:0000259" key="10">
    <source>
        <dbReference type="PROSITE" id="PS50979"/>
    </source>
</evidence>
<dbReference type="InterPro" id="IPR050856">
    <property type="entry name" value="Biotin_carboxylase_complex"/>
</dbReference>
<dbReference type="InterPro" id="IPR005481">
    <property type="entry name" value="BC-like_N"/>
</dbReference>
<dbReference type="SUPFAM" id="SSF51246">
    <property type="entry name" value="Rudiment single hybrid motif"/>
    <property type="match status" value="1"/>
</dbReference>
<dbReference type="Gene3D" id="2.40.50.100">
    <property type="match status" value="1"/>
</dbReference>
<comment type="cofactor">
    <cofactor evidence="1">
        <name>biotin</name>
        <dbReference type="ChEBI" id="CHEBI:57586"/>
    </cofactor>
</comment>
<dbReference type="InterPro" id="IPR013815">
    <property type="entry name" value="ATP_grasp_subdomain_1"/>
</dbReference>
<evidence type="ECO:0000313" key="12">
    <source>
        <dbReference type="Proteomes" id="UP001164305"/>
    </source>
</evidence>
<evidence type="ECO:0000256" key="1">
    <source>
        <dbReference type="ARBA" id="ARBA00001953"/>
    </source>
</evidence>
<reference evidence="11" key="1">
    <citation type="submission" date="2022-10" db="EMBL/GenBank/DDBJ databases">
        <title>Whole-Genome Sequencing of Brachybacterium huguangmaarense BRM-3, Isolated from Betula schmidtii.</title>
        <authorList>
            <person name="Haam D."/>
        </authorList>
    </citation>
    <scope>NUCLEOTIDE SEQUENCE</scope>
    <source>
        <strain evidence="11">BRM-3</strain>
    </source>
</reference>
<evidence type="ECO:0000256" key="2">
    <source>
        <dbReference type="ARBA" id="ARBA00013263"/>
    </source>
</evidence>
<feature type="domain" description="Biotin carboxylation" evidence="10">
    <location>
        <begin position="10"/>
        <end position="453"/>
    </location>
</feature>
<dbReference type="Pfam" id="PF02785">
    <property type="entry name" value="Biotin_carb_C"/>
    <property type="match status" value="1"/>
</dbReference>
<evidence type="ECO:0000256" key="3">
    <source>
        <dbReference type="ARBA" id="ARBA00022598"/>
    </source>
</evidence>
<dbReference type="EC" id="6.3.4.14" evidence="2"/>
<dbReference type="PROSITE" id="PS00867">
    <property type="entry name" value="CPSASE_2"/>
    <property type="match status" value="1"/>
</dbReference>
<dbReference type="InterPro" id="IPR005482">
    <property type="entry name" value="Biotin_COase_C"/>
</dbReference>
<dbReference type="InterPro" id="IPR011053">
    <property type="entry name" value="Single_hybrid_motif"/>
</dbReference>
<evidence type="ECO:0000259" key="8">
    <source>
        <dbReference type="PROSITE" id="PS50968"/>
    </source>
</evidence>
<sequence length="591" mass="62988">MAARPSPQRSFSTVLIANRGEIAVRIARACRDAGLRSVAVYADPDRNALHTTVADEAYALGGATAANSYLVVDKLLDIAQRSGADAVHPGYGFLSERADFAQAVIDAGLVWIGPPPAAIEALGDKVSARHIAQKVGAPLVAGTQDPVASSDEVVAFAREHGLPIAIKAAFGGGGRGLKVAREESEVRELFDSAVREATAAFGRGECFVEQYLDSPRHVETQCLADAHGHVQVVSTRDCSLQRRHQKLVEEAPAPFLTEAQNRQLVESSKALLKEAGYIGAGTCEFLVGLDGTISFLEVNTRLQVEHPVSEEVAGVDLVREQLRIAAGEEISEQTPTPRGHSFEFRINGEDAGRGFLPSPGPVRRFDPPMGPGVRVDSGVRAGDEVSGAFDSMLAKLVVTGASRTEALERSRRALEEFTIEGIPTVLPFHRLVVEDPAFAPEDPAEPFSIHTRWIETEFGGDIPPAPLAHAPEEPEDRESVVLEVDGRRVEVSLPASLRAPQPEVRHRRKRTHKQAAQAAGGDAVAAPMQGTIVKVMVEEGQTVADGDLLLVLEAMKMEQPITAHRSGVVTGLDAEIGATVSAGAVLCQIAD</sequence>
<dbReference type="CDD" id="cd06850">
    <property type="entry name" value="biotinyl_domain"/>
    <property type="match status" value="1"/>
</dbReference>
<protein>
    <recommendedName>
        <fullName evidence="2">biotin carboxylase</fullName>
        <ecNumber evidence="2">6.3.4.14</ecNumber>
    </recommendedName>
</protein>
<evidence type="ECO:0000256" key="7">
    <source>
        <dbReference type="PROSITE-ProRule" id="PRU00409"/>
    </source>
</evidence>
<dbReference type="Gene3D" id="3.30.1490.20">
    <property type="entry name" value="ATP-grasp fold, A domain"/>
    <property type="match status" value="1"/>
</dbReference>
<dbReference type="SUPFAM" id="SSF51230">
    <property type="entry name" value="Single hybrid motif"/>
    <property type="match status" value="1"/>
</dbReference>
<dbReference type="PANTHER" id="PTHR18866:SF33">
    <property type="entry name" value="METHYLCROTONOYL-COA CARBOXYLASE SUBUNIT ALPHA, MITOCHONDRIAL-RELATED"/>
    <property type="match status" value="1"/>
</dbReference>
<feature type="domain" description="Lipoyl-binding" evidence="8">
    <location>
        <begin position="513"/>
        <end position="590"/>
    </location>
</feature>